<reference evidence="1" key="2">
    <citation type="submission" date="2020-09" db="EMBL/GenBank/DDBJ databases">
        <authorList>
            <person name="Sun Q."/>
            <person name="Kim S."/>
        </authorList>
    </citation>
    <scope>NUCLEOTIDE SEQUENCE</scope>
    <source>
        <strain evidence="1">KCTC 12988</strain>
    </source>
</reference>
<keyword evidence="2" id="KW-1185">Reference proteome</keyword>
<reference evidence="1" key="1">
    <citation type="journal article" date="2014" name="Int. J. Syst. Evol. Microbiol.">
        <title>Complete genome sequence of Corynebacterium casei LMG S-19264T (=DSM 44701T), isolated from a smear-ripened cheese.</title>
        <authorList>
            <consortium name="US DOE Joint Genome Institute (JGI-PGF)"/>
            <person name="Walter F."/>
            <person name="Albersmeier A."/>
            <person name="Kalinowski J."/>
            <person name="Ruckert C."/>
        </authorList>
    </citation>
    <scope>NUCLEOTIDE SEQUENCE</scope>
    <source>
        <strain evidence="1">KCTC 12988</strain>
    </source>
</reference>
<evidence type="ECO:0000313" key="1">
    <source>
        <dbReference type="EMBL" id="GHC56988.1"/>
    </source>
</evidence>
<organism evidence="1 2">
    <name type="scientific">Roseibacillus persicicus</name>
    <dbReference type="NCBI Taxonomy" id="454148"/>
    <lineage>
        <taxon>Bacteria</taxon>
        <taxon>Pseudomonadati</taxon>
        <taxon>Verrucomicrobiota</taxon>
        <taxon>Verrucomicrobiia</taxon>
        <taxon>Verrucomicrobiales</taxon>
        <taxon>Verrucomicrobiaceae</taxon>
        <taxon>Roseibacillus</taxon>
    </lineage>
</organism>
<gene>
    <name evidence="1" type="ORF">GCM10007100_24760</name>
</gene>
<dbReference type="AlphaFoldDB" id="A0A918TQ97"/>
<dbReference type="RefSeq" id="WP_189570331.1">
    <property type="nucleotide sequence ID" value="NZ_BMXI01000010.1"/>
</dbReference>
<name>A0A918TQ97_9BACT</name>
<evidence type="ECO:0000313" key="2">
    <source>
        <dbReference type="Proteomes" id="UP000644507"/>
    </source>
</evidence>
<comment type="caution">
    <text evidence="1">The sequence shown here is derived from an EMBL/GenBank/DDBJ whole genome shotgun (WGS) entry which is preliminary data.</text>
</comment>
<dbReference type="Proteomes" id="UP000644507">
    <property type="component" value="Unassembled WGS sequence"/>
</dbReference>
<dbReference type="EMBL" id="BMXI01000010">
    <property type="protein sequence ID" value="GHC56988.1"/>
    <property type="molecule type" value="Genomic_DNA"/>
</dbReference>
<protein>
    <submittedName>
        <fullName evidence="1">Uncharacterized protein</fullName>
    </submittedName>
</protein>
<sequence>MANNRHHPLLLAFLSAFFLAGSLVGSELTRSPLNPPATPSKDLAVELLSLRDERFAKDYTVALIVPGEAKFKDITVSNAASVTYFGPEIENGKKKRQLLSETFLWNEEYGWFLYEFGERLSLTTVFIWSELKGEVEID</sequence>
<proteinExistence type="predicted"/>
<accession>A0A918TQ97</accession>